<name>A0A2P5AZF9_TREOI</name>
<feature type="signal peptide" evidence="1">
    <location>
        <begin position="1"/>
        <end position="32"/>
    </location>
</feature>
<dbReference type="EMBL" id="JXTC01000648">
    <property type="protein sequence ID" value="PON41938.1"/>
    <property type="molecule type" value="Genomic_DNA"/>
</dbReference>
<evidence type="ECO:0000256" key="1">
    <source>
        <dbReference type="SAM" id="SignalP"/>
    </source>
</evidence>
<evidence type="ECO:0000313" key="2">
    <source>
        <dbReference type="EMBL" id="PON41938.1"/>
    </source>
</evidence>
<protein>
    <submittedName>
        <fullName evidence="2">Uncharacterized protein</fullName>
    </submittedName>
</protein>
<feature type="chain" id="PRO_5015176356" evidence="1">
    <location>
        <begin position="33"/>
        <end position="53"/>
    </location>
</feature>
<dbReference type="AlphaFoldDB" id="A0A2P5AZF9"/>
<accession>A0A2P5AZF9</accession>
<keyword evidence="1" id="KW-0732">Signal</keyword>
<gene>
    <name evidence="2" type="ORF">TorRG33x02_337050</name>
</gene>
<dbReference type="Proteomes" id="UP000237000">
    <property type="component" value="Unassembled WGS sequence"/>
</dbReference>
<organism evidence="2 3">
    <name type="scientific">Trema orientale</name>
    <name type="common">Charcoal tree</name>
    <name type="synonym">Celtis orientalis</name>
    <dbReference type="NCBI Taxonomy" id="63057"/>
    <lineage>
        <taxon>Eukaryota</taxon>
        <taxon>Viridiplantae</taxon>
        <taxon>Streptophyta</taxon>
        <taxon>Embryophyta</taxon>
        <taxon>Tracheophyta</taxon>
        <taxon>Spermatophyta</taxon>
        <taxon>Magnoliopsida</taxon>
        <taxon>eudicotyledons</taxon>
        <taxon>Gunneridae</taxon>
        <taxon>Pentapetalae</taxon>
        <taxon>rosids</taxon>
        <taxon>fabids</taxon>
        <taxon>Rosales</taxon>
        <taxon>Cannabaceae</taxon>
        <taxon>Trema</taxon>
    </lineage>
</organism>
<proteinExistence type="predicted"/>
<dbReference type="InParanoid" id="A0A2P5AZF9"/>
<evidence type="ECO:0000313" key="3">
    <source>
        <dbReference type="Proteomes" id="UP000237000"/>
    </source>
</evidence>
<comment type="caution">
    <text evidence="2">The sequence shown here is derived from an EMBL/GenBank/DDBJ whole genome shotgun (WGS) entry which is preliminary data.</text>
</comment>
<feature type="non-terminal residue" evidence="2">
    <location>
        <position position="1"/>
    </location>
</feature>
<reference evidence="3" key="1">
    <citation type="submission" date="2016-06" db="EMBL/GenBank/DDBJ databases">
        <title>Parallel loss of symbiosis genes in relatives of nitrogen-fixing non-legume Parasponia.</title>
        <authorList>
            <person name="Van Velzen R."/>
            <person name="Holmer R."/>
            <person name="Bu F."/>
            <person name="Rutten L."/>
            <person name="Van Zeijl A."/>
            <person name="Liu W."/>
            <person name="Santuari L."/>
            <person name="Cao Q."/>
            <person name="Sharma T."/>
            <person name="Shen D."/>
            <person name="Roswanjaya Y."/>
            <person name="Wardhani T."/>
            <person name="Kalhor M.S."/>
            <person name="Jansen J."/>
            <person name="Van den Hoogen J."/>
            <person name="Gungor B."/>
            <person name="Hartog M."/>
            <person name="Hontelez J."/>
            <person name="Verver J."/>
            <person name="Yang W.-C."/>
            <person name="Schijlen E."/>
            <person name="Repin R."/>
            <person name="Schilthuizen M."/>
            <person name="Schranz E."/>
            <person name="Heidstra R."/>
            <person name="Miyata K."/>
            <person name="Fedorova E."/>
            <person name="Kohlen W."/>
            <person name="Bisseling T."/>
            <person name="Smit S."/>
            <person name="Geurts R."/>
        </authorList>
    </citation>
    <scope>NUCLEOTIDE SEQUENCE [LARGE SCALE GENOMIC DNA]</scope>
    <source>
        <strain evidence="3">cv. RG33-2</strain>
    </source>
</reference>
<sequence>QDRAPKPPESAPVAVFLCRAFLPLSVMEVVDGAATPAGSCWRWRDLIPSGGAA</sequence>
<keyword evidence="3" id="KW-1185">Reference proteome</keyword>